<evidence type="ECO:0000256" key="2">
    <source>
        <dbReference type="ARBA" id="ARBA00022475"/>
    </source>
</evidence>
<evidence type="ECO:0000256" key="3">
    <source>
        <dbReference type="ARBA" id="ARBA00022692"/>
    </source>
</evidence>
<keyword evidence="3 6" id="KW-0812">Transmembrane</keyword>
<dbReference type="GO" id="GO:0005886">
    <property type="term" value="C:plasma membrane"/>
    <property type="evidence" value="ECO:0007669"/>
    <property type="project" value="UniProtKB-SubCell"/>
</dbReference>
<organism evidence="8 9">
    <name type="scientific">Mycobacterium kansasii ATCC 12478</name>
    <dbReference type="NCBI Taxonomy" id="557599"/>
    <lineage>
        <taxon>Bacteria</taxon>
        <taxon>Bacillati</taxon>
        <taxon>Actinomycetota</taxon>
        <taxon>Actinomycetes</taxon>
        <taxon>Mycobacteriales</taxon>
        <taxon>Mycobacteriaceae</taxon>
        <taxon>Mycobacterium</taxon>
    </lineage>
</organism>
<dbReference type="EMBL" id="CP006835">
    <property type="protein sequence ID" value="AGZ51873.1"/>
    <property type="molecule type" value="Genomic_DNA"/>
</dbReference>
<dbReference type="InterPro" id="IPR036259">
    <property type="entry name" value="MFS_trans_sf"/>
</dbReference>
<evidence type="ECO:0000256" key="4">
    <source>
        <dbReference type="ARBA" id="ARBA00022989"/>
    </source>
</evidence>
<name>U5WRL5_MYCKA</name>
<keyword evidence="2" id="KW-1003">Cell membrane</keyword>
<keyword evidence="5 6" id="KW-0472">Membrane</keyword>
<protein>
    <submittedName>
        <fullName evidence="8">MFS transporter</fullName>
    </submittedName>
</protein>
<dbReference type="PANTHER" id="PTHR42688:SF1">
    <property type="entry name" value="BLR5212 PROTEIN"/>
    <property type="match status" value="1"/>
</dbReference>
<dbReference type="Pfam" id="PF07690">
    <property type="entry name" value="MFS_1"/>
    <property type="match status" value="1"/>
</dbReference>
<feature type="transmembrane region" description="Helical" evidence="6">
    <location>
        <begin position="168"/>
        <end position="188"/>
    </location>
</feature>
<feature type="transmembrane region" description="Helical" evidence="6">
    <location>
        <begin position="286"/>
        <end position="304"/>
    </location>
</feature>
<dbReference type="PROSITE" id="PS50850">
    <property type="entry name" value="MFS"/>
    <property type="match status" value="1"/>
</dbReference>
<feature type="transmembrane region" description="Helical" evidence="6">
    <location>
        <begin position="218"/>
        <end position="239"/>
    </location>
</feature>
<dbReference type="HOGENOM" id="CLU_001265_60_2_11"/>
<evidence type="ECO:0000259" key="7">
    <source>
        <dbReference type="PROSITE" id="PS50850"/>
    </source>
</evidence>
<gene>
    <name evidence="8" type="ORF">MKAN_17485</name>
</gene>
<proteinExistence type="predicted"/>
<feature type="transmembrane region" description="Helical" evidence="6">
    <location>
        <begin position="310"/>
        <end position="334"/>
    </location>
</feature>
<feature type="transmembrane region" description="Helical" evidence="6">
    <location>
        <begin position="81"/>
        <end position="100"/>
    </location>
</feature>
<evidence type="ECO:0000313" key="9">
    <source>
        <dbReference type="Proteomes" id="UP000017786"/>
    </source>
</evidence>
<sequence length="418" mass="44348">MVMALLTQFRSFNYPSRLLMINQLGINMGFFMLMPYLADYLSGPLGLATWAVGLVIGVRNFSQQGMFFVGGTLAERFGYKLPIVAGCLIQTGGFALLVVAQSLPSLLIAAAATGFAVALFSPAVRAYLAADSGDRKVEAFAMFNVFYQAGILLGPLVGSALLALDFRVATLCAAGAFAALTVAQLNALPQRAADPNPVVGEQRSILQDWRMVVGNRHFLAFAAAMTGRYVLSSQFYLALPIQATVLAPNHQSSLVAGMFALSSLVTITIQLRITDWFASRWRPGRSLVVGAMVMTASLFPLAVAPNGERFGTAAAITALLFSAVLLAAASAVMFPFEMRTVSLLSDDQLVATHQGFYGTIMGVGVLIGNCGIGSLMSAAHRFHADELVWSALVVVGLLAVAGLYRLDNCVIGIDQTQA</sequence>
<dbReference type="KEGG" id="mkn:MKAN_17485"/>
<dbReference type="Gene3D" id="1.20.1250.20">
    <property type="entry name" value="MFS general substrate transporter like domains"/>
    <property type="match status" value="1"/>
</dbReference>
<feature type="transmembrane region" description="Helical" evidence="6">
    <location>
        <begin position="355"/>
        <end position="375"/>
    </location>
</feature>
<keyword evidence="4 6" id="KW-1133">Transmembrane helix</keyword>
<feature type="transmembrane region" description="Helical" evidence="6">
    <location>
        <begin position="106"/>
        <end position="128"/>
    </location>
</feature>
<reference evidence="8 9" key="1">
    <citation type="submission" date="2013-10" db="EMBL/GenBank/DDBJ databases">
        <title>Genome sequence of Mycobacterium kansasii.</title>
        <authorList>
            <consortium name="McGill University Mycobacterium genome consortium"/>
            <person name="Veyrier F.J."/>
            <person name="Behr M.A."/>
        </authorList>
    </citation>
    <scope>NUCLEOTIDE SEQUENCE [LARGE SCALE GENOMIC DNA]</scope>
    <source>
        <strain evidence="8 9">ATCC 12478</strain>
    </source>
</reference>
<dbReference type="eggNOG" id="COG2814">
    <property type="taxonomic scope" value="Bacteria"/>
</dbReference>
<evidence type="ECO:0000313" key="8">
    <source>
        <dbReference type="EMBL" id="AGZ51873.1"/>
    </source>
</evidence>
<dbReference type="InterPro" id="IPR052425">
    <property type="entry name" value="Uncharacterized_MFS-type"/>
</dbReference>
<dbReference type="SUPFAM" id="SSF103473">
    <property type="entry name" value="MFS general substrate transporter"/>
    <property type="match status" value="1"/>
</dbReference>
<accession>U5WRL5</accession>
<evidence type="ECO:0000256" key="5">
    <source>
        <dbReference type="ARBA" id="ARBA00023136"/>
    </source>
</evidence>
<dbReference type="GO" id="GO:0022857">
    <property type="term" value="F:transmembrane transporter activity"/>
    <property type="evidence" value="ECO:0007669"/>
    <property type="project" value="InterPro"/>
</dbReference>
<feature type="domain" description="Major facilitator superfamily (MFS) profile" evidence="7">
    <location>
        <begin position="1"/>
        <end position="408"/>
    </location>
</feature>
<feature type="transmembrane region" description="Helical" evidence="6">
    <location>
        <begin position="140"/>
        <end position="162"/>
    </location>
</feature>
<dbReference type="InterPro" id="IPR020846">
    <property type="entry name" value="MFS_dom"/>
</dbReference>
<dbReference type="InterPro" id="IPR011701">
    <property type="entry name" value="MFS"/>
</dbReference>
<evidence type="ECO:0000256" key="6">
    <source>
        <dbReference type="SAM" id="Phobius"/>
    </source>
</evidence>
<evidence type="ECO:0000256" key="1">
    <source>
        <dbReference type="ARBA" id="ARBA00004651"/>
    </source>
</evidence>
<feature type="transmembrane region" description="Helical" evidence="6">
    <location>
        <begin position="387"/>
        <end position="406"/>
    </location>
</feature>
<feature type="transmembrane region" description="Helical" evidence="6">
    <location>
        <begin position="254"/>
        <end position="274"/>
    </location>
</feature>
<comment type="subcellular location">
    <subcellularLocation>
        <location evidence="1">Cell membrane</location>
        <topology evidence="1">Multi-pass membrane protein</topology>
    </subcellularLocation>
</comment>
<dbReference type="AlphaFoldDB" id="U5WRL5"/>
<dbReference type="Proteomes" id="UP000017786">
    <property type="component" value="Chromosome"/>
</dbReference>
<feature type="transmembrane region" description="Helical" evidence="6">
    <location>
        <begin position="44"/>
        <end position="61"/>
    </location>
</feature>
<dbReference type="PANTHER" id="PTHR42688">
    <property type="entry name" value="CONSERVED PROTEIN"/>
    <property type="match status" value="1"/>
</dbReference>